<evidence type="ECO:0000313" key="8">
    <source>
        <dbReference type="EMBL" id="MBN3577763.1"/>
    </source>
</evidence>
<feature type="transmembrane region" description="Helical" evidence="6">
    <location>
        <begin position="76"/>
        <end position="94"/>
    </location>
</feature>
<sequence length="397" mass="42726">MRRAGNRLVLVLACTLVLMAQMSTTLYLPALPEVASELSISRHYAELSISLFVIGAALPVIYWGHAAEKYGRDRSLVMALSVFIGASLYLYFAQTIESLLVARVIQGMGAGGAAIIARILVRDNWSGDELTQKLSLLSMAFIAALGIGQFIGSILTEYSDWRFGFILLSVIAVGALVVIMFIPFQSTEQKPQASPTSRASYIQIANDRSFLIPCVQGGLGFATIVTLQEVSPFVFSHDLQLSSQMFGFFGLSIGVAYFLGSLCVKHFVTKVGSQKLMNLGAYLMMLGSIIMLGVWLFSSAIPMQILIAAYLSLYLLIIFGQAIVFPNSMSIAASQSSHNGAHSIALCGFLQQSMAGIAAALAVGAGQSHSWVYWVAIMGVVILGLSFTNKEQKACLN</sequence>
<evidence type="ECO:0000256" key="5">
    <source>
        <dbReference type="ARBA" id="ARBA00023136"/>
    </source>
</evidence>
<organism evidence="8 9">
    <name type="scientific">Vibrio neptunius</name>
    <dbReference type="NCBI Taxonomy" id="170651"/>
    <lineage>
        <taxon>Bacteria</taxon>
        <taxon>Pseudomonadati</taxon>
        <taxon>Pseudomonadota</taxon>
        <taxon>Gammaproteobacteria</taxon>
        <taxon>Vibrionales</taxon>
        <taxon>Vibrionaceae</taxon>
        <taxon>Vibrio</taxon>
    </lineage>
</organism>
<feature type="transmembrane region" description="Helical" evidence="6">
    <location>
        <begin position="276"/>
        <end position="297"/>
    </location>
</feature>
<keyword evidence="3 6" id="KW-0812">Transmembrane</keyword>
<evidence type="ECO:0000256" key="1">
    <source>
        <dbReference type="ARBA" id="ARBA00004141"/>
    </source>
</evidence>
<comment type="subcellular location">
    <subcellularLocation>
        <location evidence="1">Membrane</location>
        <topology evidence="1">Multi-pass membrane protein</topology>
    </subcellularLocation>
</comment>
<dbReference type="EMBL" id="JAFHLB010000008">
    <property type="protein sequence ID" value="MBN3577763.1"/>
    <property type="molecule type" value="Genomic_DNA"/>
</dbReference>
<dbReference type="PANTHER" id="PTHR23502">
    <property type="entry name" value="MAJOR FACILITATOR SUPERFAMILY"/>
    <property type="match status" value="1"/>
</dbReference>
<dbReference type="InterPro" id="IPR020846">
    <property type="entry name" value="MFS_dom"/>
</dbReference>
<protein>
    <submittedName>
        <fullName evidence="8">MFS transporter</fullName>
    </submittedName>
</protein>
<evidence type="ECO:0000259" key="7">
    <source>
        <dbReference type="PROSITE" id="PS50850"/>
    </source>
</evidence>
<feature type="transmembrane region" description="Helical" evidence="6">
    <location>
        <begin position="303"/>
        <end position="324"/>
    </location>
</feature>
<feature type="transmembrane region" description="Helical" evidence="6">
    <location>
        <begin position="245"/>
        <end position="264"/>
    </location>
</feature>
<dbReference type="PROSITE" id="PS50850">
    <property type="entry name" value="MFS"/>
    <property type="match status" value="1"/>
</dbReference>
<dbReference type="Gene3D" id="1.20.1720.10">
    <property type="entry name" value="Multidrug resistance protein D"/>
    <property type="match status" value="1"/>
</dbReference>
<feature type="domain" description="Major facilitator superfamily (MFS) profile" evidence="7">
    <location>
        <begin position="9"/>
        <end position="393"/>
    </location>
</feature>
<name>A0ABS3A3K2_9VIBR</name>
<keyword evidence="2" id="KW-0813">Transport</keyword>
<keyword evidence="5 6" id="KW-0472">Membrane</keyword>
<dbReference type="Proteomes" id="UP000779070">
    <property type="component" value="Unassembled WGS sequence"/>
</dbReference>
<feature type="transmembrane region" description="Helical" evidence="6">
    <location>
        <begin position="205"/>
        <end position="225"/>
    </location>
</feature>
<feature type="transmembrane region" description="Helical" evidence="6">
    <location>
        <begin position="44"/>
        <end position="64"/>
    </location>
</feature>
<proteinExistence type="predicted"/>
<comment type="caution">
    <text evidence="8">The sequence shown here is derived from an EMBL/GenBank/DDBJ whole genome shotgun (WGS) entry which is preliminary data.</text>
</comment>
<feature type="transmembrane region" description="Helical" evidence="6">
    <location>
        <begin position="344"/>
        <end position="365"/>
    </location>
</feature>
<reference evidence="8 9" key="1">
    <citation type="submission" date="2021-02" db="EMBL/GenBank/DDBJ databases">
        <title>Draft Genome Sequences of 5 Vibrio neptunius Strains Isolated From of Bivalve Hatcheries.</title>
        <authorList>
            <person name="Galvis F."/>
            <person name="Barja J.L."/>
            <person name="Lemos M.L."/>
            <person name="Balado M."/>
        </authorList>
    </citation>
    <scope>NUCLEOTIDE SEQUENCE [LARGE SCALE GENOMIC DNA]</scope>
    <source>
        <strain evidence="8 9">PP-145.98</strain>
    </source>
</reference>
<evidence type="ECO:0000313" key="9">
    <source>
        <dbReference type="Proteomes" id="UP000779070"/>
    </source>
</evidence>
<evidence type="ECO:0000256" key="3">
    <source>
        <dbReference type="ARBA" id="ARBA00022692"/>
    </source>
</evidence>
<feature type="transmembrane region" description="Helical" evidence="6">
    <location>
        <begin position="133"/>
        <end position="155"/>
    </location>
</feature>
<evidence type="ECO:0000256" key="2">
    <source>
        <dbReference type="ARBA" id="ARBA00022448"/>
    </source>
</evidence>
<keyword evidence="9" id="KW-1185">Reference proteome</keyword>
<dbReference type="InterPro" id="IPR011701">
    <property type="entry name" value="MFS"/>
</dbReference>
<keyword evidence="4 6" id="KW-1133">Transmembrane helix</keyword>
<feature type="transmembrane region" description="Helical" evidence="6">
    <location>
        <begin position="161"/>
        <end position="184"/>
    </location>
</feature>
<dbReference type="PANTHER" id="PTHR23502:SF132">
    <property type="entry name" value="POLYAMINE TRANSPORTER 2-RELATED"/>
    <property type="match status" value="1"/>
</dbReference>
<dbReference type="InterPro" id="IPR036259">
    <property type="entry name" value="MFS_trans_sf"/>
</dbReference>
<feature type="transmembrane region" description="Helical" evidence="6">
    <location>
        <begin position="100"/>
        <end position="121"/>
    </location>
</feature>
<feature type="transmembrane region" description="Helical" evidence="6">
    <location>
        <begin position="371"/>
        <end position="388"/>
    </location>
</feature>
<dbReference type="Pfam" id="PF07690">
    <property type="entry name" value="MFS_1"/>
    <property type="match status" value="1"/>
</dbReference>
<dbReference type="SUPFAM" id="SSF103473">
    <property type="entry name" value="MFS general substrate transporter"/>
    <property type="match status" value="1"/>
</dbReference>
<evidence type="ECO:0000256" key="4">
    <source>
        <dbReference type="ARBA" id="ARBA00022989"/>
    </source>
</evidence>
<accession>A0ABS3A3K2</accession>
<evidence type="ECO:0000256" key="6">
    <source>
        <dbReference type="SAM" id="Phobius"/>
    </source>
</evidence>
<gene>
    <name evidence="8" type="ORF">JYA62_08735</name>
</gene>